<feature type="transmembrane region" description="Helical" evidence="1">
    <location>
        <begin position="77"/>
        <end position="95"/>
    </location>
</feature>
<dbReference type="PANTHER" id="PTHR10540:SF7">
    <property type="entry name" value="26S PROTEASOME NON-ATPASE REGULATORY SUBUNIT 7"/>
    <property type="match status" value="1"/>
</dbReference>
<dbReference type="Proteomes" id="UP001266305">
    <property type="component" value="Unassembled WGS sequence"/>
</dbReference>
<dbReference type="Pfam" id="PF13012">
    <property type="entry name" value="MitMem_reg"/>
    <property type="match status" value="1"/>
</dbReference>
<keyword evidence="4" id="KW-1185">Reference proteome</keyword>
<keyword evidence="1" id="KW-1133">Transmembrane helix</keyword>
<keyword evidence="1" id="KW-0812">Transmembrane</keyword>
<comment type="caution">
    <text evidence="3">The sequence shown here is derived from an EMBL/GenBank/DDBJ whole genome shotgun (WGS) entry which is preliminary data.</text>
</comment>
<keyword evidence="1" id="KW-0472">Membrane</keyword>
<keyword evidence="3" id="KW-0647">Proteasome</keyword>
<gene>
    <name evidence="3" type="primary">PSMD7_2</name>
    <name evidence="3" type="ORF">P7K49_037442</name>
</gene>
<protein>
    <submittedName>
        <fullName evidence="3">26S proteasome non-ATPase regulatory subunit 7</fullName>
    </submittedName>
</protein>
<name>A0ABQ9TI47_SAGOE</name>
<dbReference type="PANTHER" id="PTHR10540">
    <property type="entry name" value="EUKARYOTIC TRANSLATION INITIATION FACTOR 3 SUBUNIT F-RELATED"/>
    <property type="match status" value="1"/>
</dbReference>
<evidence type="ECO:0000313" key="3">
    <source>
        <dbReference type="EMBL" id="KAK2084409.1"/>
    </source>
</evidence>
<reference evidence="3 4" key="1">
    <citation type="submission" date="2023-05" db="EMBL/GenBank/DDBJ databases">
        <title>B98-5 Cell Line De Novo Hybrid Assembly: An Optical Mapping Approach.</title>
        <authorList>
            <person name="Kananen K."/>
            <person name="Auerbach J.A."/>
            <person name="Kautto E."/>
            <person name="Blachly J.S."/>
        </authorList>
    </citation>
    <scope>NUCLEOTIDE SEQUENCE [LARGE SCALE GENOMIC DNA]</scope>
    <source>
        <strain evidence="3">B95-8</strain>
        <tissue evidence="3">Cell line</tissue>
    </source>
</reference>
<proteinExistence type="predicted"/>
<evidence type="ECO:0000313" key="4">
    <source>
        <dbReference type="Proteomes" id="UP001266305"/>
    </source>
</evidence>
<sequence length="113" mass="13004">MTKTHSFSVDHKPGPGFEGTNSKLLDIRSYLEKTATCKLPTNHQIIYQLQDVFKLLPVISLQEFVKAFHLKTNNQMMVVYLASLIHSVVALHNLIKTANWDGEKKERKRKRAK</sequence>
<evidence type="ECO:0000259" key="2">
    <source>
        <dbReference type="Pfam" id="PF13012"/>
    </source>
</evidence>
<organism evidence="3 4">
    <name type="scientific">Saguinus oedipus</name>
    <name type="common">Cotton-top tamarin</name>
    <name type="synonym">Oedipomidas oedipus</name>
    <dbReference type="NCBI Taxonomy" id="9490"/>
    <lineage>
        <taxon>Eukaryota</taxon>
        <taxon>Metazoa</taxon>
        <taxon>Chordata</taxon>
        <taxon>Craniata</taxon>
        <taxon>Vertebrata</taxon>
        <taxon>Euteleostomi</taxon>
        <taxon>Mammalia</taxon>
        <taxon>Eutheria</taxon>
        <taxon>Euarchontoglires</taxon>
        <taxon>Primates</taxon>
        <taxon>Haplorrhini</taxon>
        <taxon>Platyrrhini</taxon>
        <taxon>Cebidae</taxon>
        <taxon>Callitrichinae</taxon>
        <taxon>Saguinus</taxon>
    </lineage>
</organism>
<feature type="domain" description="EIF3F/CSN6-like C-terminal" evidence="2">
    <location>
        <begin position="18"/>
        <end position="96"/>
    </location>
</feature>
<evidence type="ECO:0000256" key="1">
    <source>
        <dbReference type="SAM" id="Phobius"/>
    </source>
</evidence>
<accession>A0ABQ9TI47</accession>
<dbReference type="EMBL" id="JASSZA010000022">
    <property type="protein sequence ID" value="KAK2084409.1"/>
    <property type="molecule type" value="Genomic_DNA"/>
</dbReference>
<dbReference type="InterPro" id="IPR024969">
    <property type="entry name" value="EIF3F/CSN6-like_C"/>
</dbReference>
<dbReference type="GO" id="GO:0000502">
    <property type="term" value="C:proteasome complex"/>
    <property type="evidence" value="ECO:0007669"/>
    <property type="project" value="UniProtKB-KW"/>
</dbReference>